<name>A0A3N9X578_9ACTN</name>
<protein>
    <submittedName>
        <fullName evidence="2">Uncharacterized protein</fullName>
    </submittedName>
</protein>
<dbReference type="AlphaFoldDB" id="A0A3N9X578"/>
<sequence length="76" mass="8501">MRQPLTCPASAPKPSRPGPGRPPGHRNTHPIARYDVHIRPPPTPRHRLQEGEDRQSPTTPHRLKIKSVLLLTVSPI</sequence>
<evidence type="ECO:0000313" key="3">
    <source>
        <dbReference type="Proteomes" id="UP000282312"/>
    </source>
</evidence>
<comment type="caution">
    <text evidence="2">The sequence shown here is derived from an EMBL/GenBank/DDBJ whole genome shotgun (WGS) entry which is preliminary data.</text>
</comment>
<evidence type="ECO:0000313" key="2">
    <source>
        <dbReference type="EMBL" id="RQX02503.1"/>
    </source>
</evidence>
<feature type="region of interest" description="Disordered" evidence="1">
    <location>
        <begin position="1"/>
        <end position="63"/>
    </location>
</feature>
<reference evidence="2 3" key="1">
    <citation type="submission" date="2018-05" db="EMBL/GenBank/DDBJ databases">
        <title>Micromonospora from Atacama Desert.</title>
        <authorList>
            <person name="Carro L."/>
            <person name="Goodfellow M."/>
            <person name="Klenk H.-P."/>
        </authorList>
    </citation>
    <scope>NUCLEOTIDE SEQUENCE [LARGE SCALE GENOMIC DNA]</scope>
    <source>
        <strain evidence="2 3">LB39</strain>
    </source>
</reference>
<dbReference type="Proteomes" id="UP000282312">
    <property type="component" value="Unassembled WGS sequence"/>
</dbReference>
<evidence type="ECO:0000256" key="1">
    <source>
        <dbReference type="SAM" id="MobiDB-lite"/>
    </source>
</evidence>
<organism evidence="2 3">
    <name type="scientific">Micromonospora inaquosa</name>
    <dbReference type="NCBI Taxonomy" id="2203716"/>
    <lineage>
        <taxon>Bacteria</taxon>
        <taxon>Bacillati</taxon>
        <taxon>Actinomycetota</taxon>
        <taxon>Actinomycetes</taxon>
        <taxon>Micromonosporales</taxon>
        <taxon>Micromonosporaceae</taxon>
        <taxon>Micromonospora</taxon>
    </lineage>
</organism>
<proteinExistence type="predicted"/>
<keyword evidence="3" id="KW-1185">Reference proteome</keyword>
<gene>
    <name evidence="2" type="ORF">DLJ59_15270</name>
</gene>
<dbReference type="EMBL" id="QGSZ01000206">
    <property type="protein sequence ID" value="RQX02503.1"/>
    <property type="molecule type" value="Genomic_DNA"/>
</dbReference>
<accession>A0A3N9X578</accession>